<keyword evidence="2" id="KW-1133">Transmembrane helix</keyword>
<keyword evidence="4" id="KW-1185">Reference proteome</keyword>
<proteinExistence type="predicted"/>
<feature type="transmembrane region" description="Helical" evidence="2">
    <location>
        <begin position="602"/>
        <end position="625"/>
    </location>
</feature>
<keyword evidence="2" id="KW-0472">Membrane</keyword>
<feature type="transmembrane region" description="Helical" evidence="2">
    <location>
        <begin position="508"/>
        <end position="531"/>
    </location>
</feature>
<feature type="compositionally biased region" description="Polar residues" evidence="1">
    <location>
        <begin position="318"/>
        <end position="328"/>
    </location>
</feature>
<dbReference type="EMBL" id="MIGC01002807">
    <property type="protein sequence ID" value="PHJ20369.1"/>
    <property type="molecule type" value="Genomic_DNA"/>
</dbReference>
<protein>
    <submittedName>
        <fullName evidence="3">Transmembrane protein</fullName>
    </submittedName>
</protein>
<organism evidence="3 4">
    <name type="scientific">Cystoisospora suis</name>
    <dbReference type="NCBI Taxonomy" id="483139"/>
    <lineage>
        <taxon>Eukaryota</taxon>
        <taxon>Sar</taxon>
        <taxon>Alveolata</taxon>
        <taxon>Apicomplexa</taxon>
        <taxon>Conoidasida</taxon>
        <taxon>Coccidia</taxon>
        <taxon>Eucoccidiorida</taxon>
        <taxon>Eimeriorina</taxon>
        <taxon>Sarcocystidae</taxon>
        <taxon>Cystoisospora</taxon>
    </lineage>
</organism>
<keyword evidence="2 3" id="KW-0812">Transmembrane</keyword>
<dbReference type="OrthoDB" id="369406at2759"/>
<feature type="region of interest" description="Disordered" evidence="1">
    <location>
        <begin position="194"/>
        <end position="219"/>
    </location>
</feature>
<accession>A0A2C6KTZ0</accession>
<evidence type="ECO:0000256" key="2">
    <source>
        <dbReference type="SAM" id="Phobius"/>
    </source>
</evidence>
<sequence>MSTPEAYSSSFLSPCPAKCLPAKEREAHHRSMCNGETSPRSFSCYTRKKKMSLFSSLFSGSSPVFSFFSSITSPEQEKEMMEKIVEEVDANGVVHSSGVRDEHREEGLPVAPEKRKGFFVSFLGSPSSGKEDSLSSSCDRRSCPSFLFPAREAHHDPHTLSSFSEPSEFPRSVGLPTFLMMMLKIRGSETPRLMDYPVSGSNTTDAVGPRHKPSTIDKSPPVLALSVYEERQDRSPEMGACDGQTTGNVVQVEKKEDESDSVAKITGPLRNVAGDRGGSALRRRRKTRIRNDLSPSLSSLHHEENGRERSKRRRESAQTKAVSYGETDTSLEISSDAVDHTCLFPRRPSGLCCSSVKETDGYPGMRPEDSEEIDEGRKRYKKDSTLLAKDLHIAGHSRGGIPEVTGDLDEADGCPSSVTPSPPPSRFLSFWSFYASRFILFLKSLLPEIFVHWLQSLHVDREVKGHSSYAAFEQGGRGIEQEIVQEKKKSVFITEEAGRLLWKSACSLVLNPLVAFYCQCYILSGLGTLVFATSICHWWKPELGLRRTIDVVTVCIVASIHWITALCCLESSFQLLYLLVTGTGTLCYFRGCAYASRGEHMLGAWCHVALHAMGTIGNTILYLYFAFFSEERMY</sequence>
<dbReference type="AlphaFoldDB" id="A0A2C6KTZ0"/>
<reference evidence="3 4" key="1">
    <citation type="journal article" date="2017" name="Int. J. Parasitol.">
        <title>The genome of the protozoan parasite Cystoisospora suis and a reverse vaccinology approach to identify vaccine candidates.</title>
        <authorList>
            <person name="Palmieri N."/>
            <person name="Shrestha A."/>
            <person name="Ruttkowski B."/>
            <person name="Beck T."/>
            <person name="Vogl C."/>
            <person name="Tomley F."/>
            <person name="Blake D.P."/>
            <person name="Joachim A."/>
        </authorList>
    </citation>
    <scope>NUCLEOTIDE SEQUENCE [LARGE SCALE GENOMIC DNA]</scope>
    <source>
        <strain evidence="3 4">Wien I</strain>
    </source>
</reference>
<gene>
    <name evidence="3" type="ORF">CSUI_005795</name>
</gene>
<feature type="region of interest" description="Disordered" evidence="1">
    <location>
        <begin position="253"/>
        <end position="328"/>
    </location>
</feature>
<name>A0A2C6KTZ0_9APIC</name>
<evidence type="ECO:0000256" key="1">
    <source>
        <dbReference type="SAM" id="MobiDB-lite"/>
    </source>
</evidence>
<evidence type="ECO:0000313" key="4">
    <source>
        <dbReference type="Proteomes" id="UP000221165"/>
    </source>
</evidence>
<dbReference type="RefSeq" id="XP_067922057.1">
    <property type="nucleotide sequence ID" value="XM_068065965.1"/>
</dbReference>
<dbReference type="VEuPathDB" id="ToxoDB:CSUI_005795"/>
<feature type="transmembrane region" description="Helical" evidence="2">
    <location>
        <begin position="576"/>
        <end position="596"/>
    </location>
</feature>
<dbReference type="GeneID" id="94429176"/>
<comment type="caution">
    <text evidence="3">The sequence shown here is derived from an EMBL/GenBank/DDBJ whole genome shotgun (WGS) entry which is preliminary data.</text>
</comment>
<evidence type="ECO:0000313" key="3">
    <source>
        <dbReference type="EMBL" id="PHJ20369.1"/>
    </source>
</evidence>
<dbReference type="Proteomes" id="UP000221165">
    <property type="component" value="Unassembled WGS sequence"/>
</dbReference>
<feature type="transmembrane region" description="Helical" evidence="2">
    <location>
        <begin position="551"/>
        <end position="569"/>
    </location>
</feature>